<feature type="binding site" evidence="13">
    <location>
        <begin position="89"/>
        <end position="91"/>
    </location>
    <ligand>
        <name>NAD(+)</name>
        <dbReference type="ChEBI" id="CHEBI:57540"/>
    </ligand>
</feature>
<feature type="domain" description="Dihydrodipicolinate reductase C-terminal" evidence="15">
    <location>
        <begin position="119"/>
        <end position="248"/>
    </location>
</feature>
<dbReference type="KEGG" id="harc:HARCEL1_06460"/>
<comment type="pathway">
    <text evidence="9 13">Amino-acid biosynthesis; L-lysine biosynthesis via DAP pathway; (S)-tetrahydrodipicolinate from L-aspartate: step 4/4.</text>
</comment>
<dbReference type="NCBIfam" id="TIGR00036">
    <property type="entry name" value="dapB"/>
    <property type="match status" value="1"/>
</dbReference>
<organism evidence="16 17">
    <name type="scientific">Halococcoides cellulosivorans</name>
    <dbReference type="NCBI Taxonomy" id="1679096"/>
    <lineage>
        <taxon>Archaea</taxon>
        <taxon>Methanobacteriati</taxon>
        <taxon>Methanobacteriota</taxon>
        <taxon>Stenosarchaea group</taxon>
        <taxon>Halobacteria</taxon>
        <taxon>Halobacteriales</taxon>
        <taxon>Haloarculaceae</taxon>
        <taxon>Halococcoides</taxon>
    </lineage>
</organism>
<feature type="binding site" evidence="13">
    <location>
        <begin position="155"/>
        <end position="156"/>
    </location>
    <ligand>
        <name>(S)-2,3,4,5-tetrahydrodipicolinate</name>
        <dbReference type="ChEBI" id="CHEBI:16845"/>
    </ligand>
</feature>
<dbReference type="GO" id="GO:0019877">
    <property type="term" value="P:diaminopimelate biosynthetic process"/>
    <property type="evidence" value="ECO:0007669"/>
    <property type="project" value="UniProtKB-UniRule"/>
</dbReference>
<comment type="function">
    <text evidence="13">Catalyzes the conversion of 4-hydroxy-tetrahydrodipicolinate (HTPA) to tetrahydrodipicolinate.</text>
</comment>
<feature type="binding site" evidence="13">
    <location>
        <begin position="8"/>
        <end position="13"/>
    </location>
    <ligand>
        <name>NAD(+)</name>
        <dbReference type="ChEBI" id="CHEBI:57540"/>
    </ligand>
</feature>
<evidence type="ECO:0000256" key="1">
    <source>
        <dbReference type="ARBA" id="ARBA00006642"/>
    </source>
</evidence>
<dbReference type="Pfam" id="PF01113">
    <property type="entry name" value="DapB_N"/>
    <property type="match status" value="1"/>
</dbReference>
<keyword evidence="4 13" id="KW-0521">NADP</keyword>
<evidence type="ECO:0000256" key="4">
    <source>
        <dbReference type="ARBA" id="ARBA00022857"/>
    </source>
</evidence>
<evidence type="ECO:0000256" key="2">
    <source>
        <dbReference type="ARBA" id="ARBA00022490"/>
    </source>
</evidence>
<evidence type="ECO:0000256" key="8">
    <source>
        <dbReference type="ARBA" id="ARBA00023154"/>
    </source>
</evidence>
<feature type="active site" description="Proton donor" evidence="13">
    <location>
        <position position="149"/>
    </location>
</feature>
<evidence type="ECO:0000256" key="7">
    <source>
        <dbReference type="ARBA" id="ARBA00023027"/>
    </source>
</evidence>
<comment type="catalytic activity">
    <reaction evidence="12 13">
        <text>(S)-2,3,4,5-tetrahydrodipicolinate + NAD(+) + H2O = (2S,4S)-4-hydroxy-2,3,4,5-tetrahydrodipicolinate + NADH + H(+)</text>
        <dbReference type="Rhea" id="RHEA:35323"/>
        <dbReference type="ChEBI" id="CHEBI:15377"/>
        <dbReference type="ChEBI" id="CHEBI:15378"/>
        <dbReference type="ChEBI" id="CHEBI:16845"/>
        <dbReference type="ChEBI" id="CHEBI:57540"/>
        <dbReference type="ChEBI" id="CHEBI:57945"/>
        <dbReference type="ChEBI" id="CHEBI:67139"/>
        <dbReference type="EC" id="1.17.1.8"/>
    </reaction>
</comment>
<dbReference type="PANTHER" id="PTHR20836">
    <property type="entry name" value="DIHYDRODIPICOLINATE REDUCTASE"/>
    <property type="match status" value="1"/>
</dbReference>
<evidence type="ECO:0000259" key="14">
    <source>
        <dbReference type="Pfam" id="PF01113"/>
    </source>
</evidence>
<dbReference type="SUPFAM" id="SSF55347">
    <property type="entry name" value="Glyceraldehyde-3-phosphate dehydrogenase-like, C-terminal domain"/>
    <property type="match status" value="1"/>
</dbReference>
<dbReference type="InterPro" id="IPR036291">
    <property type="entry name" value="NAD(P)-bd_dom_sf"/>
</dbReference>
<dbReference type="SUPFAM" id="SSF51735">
    <property type="entry name" value="NAD(P)-binding Rossmann-fold domains"/>
    <property type="match status" value="1"/>
</dbReference>
<dbReference type="PIRSF" id="PIRSF000161">
    <property type="entry name" value="DHPR"/>
    <property type="match status" value="1"/>
</dbReference>
<dbReference type="HAMAP" id="MF_00102">
    <property type="entry name" value="DapB"/>
    <property type="match status" value="1"/>
</dbReference>
<keyword evidence="5 13" id="KW-0220">Diaminopimelate biosynthesis</keyword>
<feature type="binding site" evidence="13">
    <location>
        <position position="36"/>
    </location>
    <ligand>
        <name>NAD(+)</name>
        <dbReference type="ChEBI" id="CHEBI:57540"/>
    </ligand>
</feature>
<dbReference type="AlphaFoldDB" id="A0A2R4X0Q1"/>
<dbReference type="RefSeq" id="WP_108381738.1">
    <property type="nucleotide sequence ID" value="NZ_CP028858.1"/>
</dbReference>
<dbReference type="InterPro" id="IPR022664">
    <property type="entry name" value="DapB_N_CS"/>
</dbReference>
<dbReference type="GO" id="GO:0051287">
    <property type="term" value="F:NAD binding"/>
    <property type="evidence" value="ECO:0007669"/>
    <property type="project" value="UniProtKB-UniRule"/>
</dbReference>
<evidence type="ECO:0000256" key="10">
    <source>
        <dbReference type="ARBA" id="ARBA00038983"/>
    </source>
</evidence>
<comment type="subunit">
    <text evidence="13">Homotetramer.</text>
</comment>
<evidence type="ECO:0000256" key="9">
    <source>
        <dbReference type="ARBA" id="ARBA00037922"/>
    </source>
</evidence>
<gene>
    <name evidence="13 16" type="primary">dapB</name>
    <name evidence="16" type="ORF">HARCEL1_06460</name>
</gene>
<dbReference type="PROSITE" id="PS01298">
    <property type="entry name" value="DAPB"/>
    <property type="match status" value="1"/>
</dbReference>
<dbReference type="CDD" id="cd02274">
    <property type="entry name" value="DHDPR_N"/>
    <property type="match status" value="1"/>
</dbReference>
<dbReference type="UniPathway" id="UPA00034">
    <property type="reaction ID" value="UER00018"/>
</dbReference>
<dbReference type="InterPro" id="IPR023940">
    <property type="entry name" value="DHDPR_bac"/>
</dbReference>
<dbReference type="EMBL" id="CP028858">
    <property type="protein sequence ID" value="AWB27369.1"/>
    <property type="molecule type" value="Genomic_DNA"/>
</dbReference>
<comment type="similarity">
    <text evidence="1 13">Belongs to the DapB family.</text>
</comment>
<dbReference type="EC" id="1.17.1.8" evidence="10 13"/>
<sequence>MTTVAVLGADGRTGGAVVEAITDRHDADLAAAVDAEPRPDAQPPIEASDDLATLLADRGVDVLVDFSIPEAIAKAAPVCAEAGVAIVTGTTGLEAHHRATLDAASESVPVLKAANFARGIQVLLQTVETAVRGLPGYDIELTETHHNGKRDAPSGTAETILETIDSERAHETVYGREGIQPREEDEVGVHVRRAGTIRGEHEVMLADNDEVVSLAHRAEDRGVFAAGALDAAAWIDGRDPGWYDFADVVDVEGDR</sequence>
<evidence type="ECO:0000259" key="15">
    <source>
        <dbReference type="Pfam" id="PF05173"/>
    </source>
</evidence>
<evidence type="ECO:0000256" key="6">
    <source>
        <dbReference type="ARBA" id="ARBA00023002"/>
    </source>
</evidence>
<dbReference type="Gene3D" id="3.30.360.10">
    <property type="entry name" value="Dihydrodipicolinate Reductase, domain 2"/>
    <property type="match status" value="1"/>
</dbReference>
<keyword evidence="6 13" id="KW-0560">Oxidoreductase</keyword>
<name>A0A2R4X0Q1_9EURY</name>
<keyword evidence="8 13" id="KW-0457">Lysine biosynthesis</keyword>
<dbReference type="Proteomes" id="UP000244727">
    <property type="component" value="Chromosome"/>
</dbReference>
<evidence type="ECO:0000313" key="17">
    <source>
        <dbReference type="Proteomes" id="UP000244727"/>
    </source>
</evidence>
<protein>
    <recommendedName>
        <fullName evidence="10 13">4-hydroxy-tetrahydrodipicolinate reductase</fullName>
        <shortName evidence="13">HTPA reductase</shortName>
        <ecNumber evidence="10 13">1.17.1.8</ecNumber>
    </recommendedName>
</protein>
<comment type="caution">
    <text evidence="13">Was originally thought to be a dihydrodipicolinate reductase (DHDPR), catalyzing the conversion of dihydrodipicolinate to tetrahydrodipicolinate. However, it was shown in E.coli that the substrate of the enzymatic reaction is not dihydrodipicolinate (DHDP) but in fact (2S,4S)-4-hydroxy-2,3,4,5-tetrahydrodipicolinic acid (HTPA), the product released by the DapA-catalyzed reaction.</text>
</comment>
<dbReference type="InterPro" id="IPR022663">
    <property type="entry name" value="DapB_C"/>
</dbReference>
<dbReference type="InterPro" id="IPR000846">
    <property type="entry name" value="DapB_N"/>
</dbReference>
<dbReference type="GO" id="GO:0050661">
    <property type="term" value="F:NADP binding"/>
    <property type="evidence" value="ECO:0007669"/>
    <property type="project" value="UniProtKB-UniRule"/>
</dbReference>
<keyword evidence="2 13" id="KW-0963">Cytoplasm</keyword>
<comment type="subcellular location">
    <subcellularLocation>
        <location evidence="13">Cytoplasm</location>
    </subcellularLocation>
</comment>
<evidence type="ECO:0000256" key="11">
    <source>
        <dbReference type="ARBA" id="ARBA00049080"/>
    </source>
</evidence>
<keyword evidence="17" id="KW-1185">Reference proteome</keyword>
<evidence type="ECO:0000256" key="13">
    <source>
        <dbReference type="HAMAP-Rule" id="MF_00102"/>
    </source>
</evidence>
<feature type="binding site" evidence="13">
    <location>
        <position position="146"/>
    </location>
    <ligand>
        <name>(S)-2,3,4,5-tetrahydrodipicolinate</name>
        <dbReference type="ChEBI" id="CHEBI:16845"/>
    </ligand>
</feature>
<keyword evidence="3 13" id="KW-0028">Amino-acid biosynthesis</keyword>
<feature type="binding site" evidence="13">
    <location>
        <begin position="113"/>
        <end position="116"/>
    </location>
    <ligand>
        <name>NAD(+)</name>
        <dbReference type="ChEBI" id="CHEBI:57540"/>
    </ligand>
</feature>
<evidence type="ECO:0000256" key="12">
    <source>
        <dbReference type="ARBA" id="ARBA00049396"/>
    </source>
</evidence>
<feature type="active site" description="Proton donor/acceptor" evidence="13">
    <location>
        <position position="145"/>
    </location>
</feature>
<comment type="catalytic activity">
    <reaction evidence="11 13">
        <text>(S)-2,3,4,5-tetrahydrodipicolinate + NADP(+) + H2O = (2S,4S)-4-hydroxy-2,3,4,5-tetrahydrodipicolinate + NADPH + H(+)</text>
        <dbReference type="Rhea" id="RHEA:35331"/>
        <dbReference type="ChEBI" id="CHEBI:15377"/>
        <dbReference type="ChEBI" id="CHEBI:15378"/>
        <dbReference type="ChEBI" id="CHEBI:16845"/>
        <dbReference type="ChEBI" id="CHEBI:57783"/>
        <dbReference type="ChEBI" id="CHEBI:58349"/>
        <dbReference type="ChEBI" id="CHEBI:67139"/>
        <dbReference type="EC" id="1.17.1.8"/>
    </reaction>
</comment>
<reference evidence="16 17" key="1">
    <citation type="submission" date="2018-04" db="EMBL/GenBank/DDBJ databases">
        <title>Halococcoides cellulosivorans gen. nov., sp. nov., an extremely halophilic cellulose-utilizing haloarchaeon from hypersaline lakes.</title>
        <authorList>
            <person name="Sorokin D.Y."/>
            <person name="Toshchakov S.V."/>
            <person name="Samarov N.I."/>
            <person name="Korzhenkov A."/>
            <person name="Kublanov I.V."/>
        </authorList>
    </citation>
    <scope>NUCLEOTIDE SEQUENCE [LARGE SCALE GENOMIC DNA]</scope>
    <source>
        <strain evidence="16 17">HArcel1</strain>
    </source>
</reference>
<keyword evidence="7 13" id="KW-0520">NAD</keyword>
<dbReference type="Pfam" id="PF05173">
    <property type="entry name" value="DapB_C"/>
    <property type="match status" value="1"/>
</dbReference>
<dbReference type="PANTHER" id="PTHR20836:SF0">
    <property type="entry name" value="4-HYDROXY-TETRAHYDRODIPICOLINATE REDUCTASE 1, CHLOROPLASTIC-RELATED"/>
    <property type="match status" value="1"/>
</dbReference>
<proteinExistence type="inferred from homology"/>
<feature type="domain" description="Dihydrodipicolinate reductase N-terminal" evidence="14">
    <location>
        <begin position="3"/>
        <end position="116"/>
    </location>
</feature>
<feature type="binding site" evidence="13">
    <location>
        <position position="38"/>
    </location>
    <ligand>
        <name>NADP(+)</name>
        <dbReference type="ChEBI" id="CHEBI:58349"/>
    </ligand>
</feature>
<dbReference type="Gene3D" id="3.40.50.720">
    <property type="entry name" value="NAD(P)-binding Rossmann-like Domain"/>
    <property type="match status" value="1"/>
</dbReference>
<dbReference type="GO" id="GO:0008839">
    <property type="term" value="F:4-hydroxy-tetrahydrodipicolinate reductase"/>
    <property type="evidence" value="ECO:0007669"/>
    <property type="project" value="UniProtKB-UniRule"/>
</dbReference>
<evidence type="ECO:0000256" key="5">
    <source>
        <dbReference type="ARBA" id="ARBA00022915"/>
    </source>
</evidence>
<dbReference type="GeneID" id="36512133"/>
<accession>A0A2R4X0Q1</accession>
<dbReference type="GO" id="GO:0009089">
    <property type="term" value="P:lysine biosynthetic process via diaminopimelate"/>
    <property type="evidence" value="ECO:0007669"/>
    <property type="project" value="UniProtKB-UniRule"/>
</dbReference>
<dbReference type="GO" id="GO:0005737">
    <property type="term" value="C:cytoplasm"/>
    <property type="evidence" value="ECO:0007669"/>
    <property type="project" value="UniProtKB-SubCell"/>
</dbReference>
<dbReference type="GO" id="GO:0016726">
    <property type="term" value="F:oxidoreductase activity, acting on CH or CH2 groups, NAD or NADP as acceptor"/>
    <property type="evidence" value="ECO:0007669"/>
    <property type="project" value="UniProtKB-UniRule"/>
</dbReference>
<evidence type="ECO:0000256" key="3">
    <source>
        <dbReference type="ARBA" id="ARBA00022605"/>
    </source>
</evidence>
<evidence type="ECO:0000313" key="16">
    <source>
        <dbReference type="EMBL" id="AWB27369.1"/>
    </source>
</evidence>